<dbReference type="InterPro" id="IPR051911">
    <property type="entry name" value="SDR_oxidoreductase"/>
</dbReference>
<dbReference type="AlphaFoldDB" id="A0A931DEE5"/>
<dbReference type="PANTHER" id="PTHR43976:SF9">
    <property type="entry name" value="OXIDOREDUCTASE"/>
    <property type="match status" value="1"/>
</dbReference>
<reference evidence="1" key="1">
    <citation type="submission" date="2020-11" db="EMBL/GenBank/DDBJ databases">
        <title>Sequencing the genomes of 1000 actinobacteria strains.</title>
        <authorList>
            <person name="Klenk H.-P."/>
        </authorList>
    </citation>
    <scope>NUCLEOTIDE SEQUENCE</scope>
    <source>
        <strain evidence="1">DSM 43175</strain>
    </source>
</reference>
<evidence type="ECO:0000313" key="2">
    <source>
        <dbReference type="Proteomes" id="UP000614047"/>
    </source>
</evidence>
<evidence type="ECO:0000313" key="1">
    <source>
        <dbReference type="EMBL" id="MBG6086041.1"/>
    </source>
</evidence>
<name>A0A931DEE5_9ACTN</name>
<dbReference type="PRINTS" id="PR00081">
    <property type="entry name" value="GDHRDH"/>
</dbReference>
<dbReference type="EMBL" id="JADOUA010000001">
    <property type="protein sequence ID" value="MBG6086041.1"/>
    <property type="molecule type" value="Genomic_DNA"/>
</dbReference>
<dbReference type="Proteomes" id="UP000614047">
    <property type="component" value="Unassembled WGS sequence"/>
</dbReference>
<proteinExistence type="predicted"/>
<accession>A0A931DEE5</accession>
<comment type="caution">
    <text evidence="1">The sequence shown here is derived from an EMBL/GenBank/DDBJ whole genome shotgun (WGS) entry which is preliminary data.</text>
</comment>
<dbReference type="PANTHER" id="PTHR43976">
    <property type="entry name" value="SHORT CHAIN DEHYDROGENASE"/>
    <property type="match status" value="1"/>
</dbReference>
<dbReference type="InterPro" id="IPR036291">
    <property type="entry name" value="NAD(P)-bd_dom_sf"/>
</dbReference>
<protein>
    <submittedName>
        <fullName evidence="1">NAD(P)-dependent dehydrogenase (Short-subunit alcohol dehydrogenase family)</fullName>
    </submittedName>
</protein>
<keyword evidence="2" id="KW-1185">Reference proteome</keyword>
<dbReference type="Gene3D" id="3.40.50.720">
    <property type="entry name" value="NAD(P)-binding Rossmann-like Domain"/>
    <property type="match status" value="1"/>
</dbReference>
<gene>
    <name evidence="1" type="ORF">IW256_000154</name>
</gene>
<sequence>MSVTLITGAATGIGNVTARRLAGDGHTVYASMRDPAGRDADHAAELRDLAVRDGVDLRVVELDVTGERSAEAAVATILDDAGRLDVVVHNAGHLCVGYVEAFTPEDIEDLFDVNAIGAHRVNRAVLPHMRERRAGTLLYVGSTIGVTTPPFLGPYVASKVAFDALAVVTSYETNPFGIETTIVMPGAITQGTQHFPNAGRAGDTAVAQAYAMLDPLVARNEAATESLFVPGVEPSPVPVADEIARILALPFGDKPMRSVVDFTDSGVEEVNEIARQTREGFVTRMGFGELLRPRRE</sequence>
<organism evidence="1 2">
    <name type="scientific">Actinomadura viridis</name>
    <dbReference type="NCBI Taxonomy" id="58110"/>
    <lineage>
        <taxon>Bacteria</taxon>
        <taxon>Bacillati</taxon>
        <taxon>Actinomycetota</taxon>
        <taxon>Actinomycetes</taxon>
        <taxon>Streptosporangiales</taxon>
        <taxon>Thermomonosporaceae</taxon>
        <taxon>Actinomadura</taxon>
    </lineage>
</organism>
<dbReference type="InterPro" id="IPR002347">
    <property type="entry name" value="SDR_fam"/>
</dbReference>
<dbReference type="RefSeq" id="WP_197009097.1">
    <property type="nucleotide sequence ID" value="NZ_BAABES010000014.1"/>
</dbReference>
<dbReference type="SUPFAM" id="SSF51735">
    <property type="entry name" value="NAD(P)-binding Rossmann-fold domains"/>
    <property type="match status" value="1"/>
</dbReference>
<dbReference type="Pfam" id="PF00106">
    <property type="entry name" value="adh_short"/>
    <property type="match status" value="1"/>
</dbReference>
<dbReference type="CDD" id="cd05374">
    <property type="entry name" value="17beta-HSD-like_SDR_c"/>
    <property type="match status" value="1"/>
</dbReference>